<protein>
    <submittedName>
        <fullName evidence="2">Os06g0220850 protein</fullName>
    </submittedName>
</protein>
<dbReference type="InParanoid" id="A0A0P0WUP6"/>
<evidence type="ECO:0000313" key="3">
    <source>
        <dbReference type="Proteomes" id="UP000059680"/>
    </source>
</evidence>
<feature type="compositionally biased region" description="Polar residues" evidence="1">
    <location>
        <begin position="94"/>
        <end position="110"/>
    </location>
</feature>
<sequence>MEKTLFKKRHVEDTNLKAILSSSSTSRAFLPSFLGLPICSPLPPSTHAPGDMEDSGKVGEASAGNSSLTASRAHIGPLGEWRRTPSVQPIRWTSVDSPRLSSTSDAQARV</sequence>
<dbReference type="PaxDb" id="39947-A0A0P0WUP6"/>
<feature type="region of interest" description="Disordered" evidence="1">
    <location>
        <begin position="40"/>
        <end position="110"/>
    </location>
</feature>
<name>A0A0P0WUP6_ORYSJ</name>
<organism evidence="2 3">
    <name type="scientific">Oryza sativa subsp. japonica</name>
    <name type="common">Rice</name>
    <dbReference type="NCBI Taxonomy" id="39947"/>
    <lineage>
        <taxon>Eukaryota</taxon>
        <taxon>Viridiplantae</taxon>
        <taxon>Streptophyta</taxon>
        <taxon>Embryophyta</taxon>
        <taxon>Tracheophyta</taxon>
        <taxon>Spermatophyta</taxon>
        <taxon>Magnoliopsida</taxon>
        <taxon>Liliopsida</taxon>
        <taxon>Poales</taxon>
        <taxon>Poaceae</taxon>
        <taxon>BOP clade</taxon>
        <taxon>Oryzoideae</taxon>
        <taxon>Oryzeae</taxon>
        <taxon>Oryzinae</taxon>
        <taxon>Oryza</taxon>
        <taxon>Oryza sativa</taxon>
    </lineage>
</organism>
<proteinExistence type="predicted"/>
<reference evidence="3" key="1">
    <citation type="journal article" date="2005" name="Nature">
        <title>The map-based sequence of the rice genome.</title>
        <authorList>
            <consortium name="International rice genome sequencing project (IRGSP)"/>
            <person name="Matsumoto T."/>
            <person name="Wu J."/>
            <person name="Kanamori H."/>
            <person name="Katayose Y."/>
            <person name="Fujisawa M."/>
            <person name="Namiki N."/>
            <person name="Mizuno H."/>
            <person name="Yamamoto K."/>
            <person name="Antonio B.A."/>
            <person name="Baba T."/>
            <person name="Sakata K."/>
            <person name="Nagamura Y."/>
            <person name="Aoki H."/>
            <person name="Arikawa K."/>
            <person name="Arita K."/>
            <person name="Bito T."/>
            <person name="Chiden Y."/>
            <person name="Fujitsuka N."/>
            <person name="Fukunaka R."/>
            <person name="Hamada M."/>
            <person name="Harada C."/>
            <person name="Hayashi A."/>
            <person name="Hijishita S."/>
            <person name="Honda M."/>
            <person name="Hosokawa S."/>
            <person name="Ichikawa Y."/>
            <person name="Idonuma A."/>
            <person name="Iijima M."/>
            <person name="Ikeda M."/>
            <person name="Ikeno M."/>
            <person name="Ito K."/>
            <person name="Ito S."/>
            <person name="Ito T."/>
            <person name="Ito Y."/>
            <person name="Ito Y."/>
            <person name="Iwabuchi A."/>
            <person name="Kamiya K."/>
            <person name="Karasawa W."/>
            <person name="Kurita K."/>
            <person name="Katagiri S."/>
            <person name="Kikuta A."/>
            <person name="Kobayashi H."/>
            <person name="Kobayashi N."/>
            <person name="Machita K."/>
            <person name="Maehara T."/>
            <person name="Masukawa M."/>
            <person name="Mizubayashi T."/>
            <person name="Mukai Y."/>
            <person name="Nagasaki H."/>
            <person name="Nagata Y."/>
            <person name="Naito S."/>
            <person name="Nakashima M."/>
            <person name="Nakama Y."/>
            <person name="Nakamichi Y."/>
            <person name="Nakamura M."/>
            <person name="Meguro A."/>
            <person name="Negishi M."/>
            <person name="Ohta I."/>
            <person name="Ohta T."/>
            <person name="Okamoto M."/>
            <person name="Ono N."/>
            <person name="Saji S."/>
            <person name="Sakaguchi M."/>
            <person name="Sakai K."/>
            <person name="Shibata M."/>
            <person name="Shimokawa T."/>
            <person name="Song J."/>
            <person name="Takazaki Y."/>
            <person name="Terasawa K."/>
            <person name="Tsugane M."/>
            <person name="Tsuji K."/>
            <person name="Ueda S."/>
            <person name="Waki K."/>
            <person name="Yamagata H."/>
            <person name="Yamamoto M."/>
            <person name="Yamamoto S."/>
            <person name="Yamane H."/>
            <person name="Yoshiki S."/>
            <person name="Yoshihara R."/>
            <person name="Yukawa K."/>
            <person name="Zhong H."/>
            <person name="Yano M."/>
            <person name="Yuan Q."/>
            <person name="Ouyang S."/>
            <person name="Liu J."/>
            <person name="Jones K.M."/>
            <person name="Gansberger K."/>
            <person name="Moffat K."/>
            <person name="Hill J."/>
            <person name="Bera J."/>
            <person name="Fadrosh D."/>
            <person name="Jin S."/>
            <person name="Johri S."/>
            <person name="Kim M."/>
            <person name="Overton L."/>
            <person name="Reardon M."/>
            <person name="Tsitrin T."/>
            <person name="Vuong H."/>
            <person name="Weaver B."/>
            <person name="Ciecko A."/>
            <person name="Tallon L."/>
            <person name="Jackson J."/>
            <person name="Pai G."/>
            <person name="Aken S.V."/>
            <person name="Utterback T."/>
            <person name="Reidmuller S."/>
            <person name="Feldblyum T."/>
            <person name="Hsiao J."/>
            <person name="Zismann V."/>
            <person name="Iobst S."/>
            <person name="de Vazeille A.R."/>
            <person name="Buell C.R."/>
            <person name="Ying K."/>
            <person name="Li Y."/>
            <person name="Lu T."/>
            <person name="Huang Y."/>
            <person name="Zhao Q."/>
            <person name="Feng Q."/>
            <person name="Zhang L."/>
            <person name="Zhu J."/>
            <person name="Weng Q."/>
            <person name="Mu J."/>
            <person name="Lu Y."/>
            <person name="Fan D."/>
            <person name="Liu Y."/>
            <person name="Guan J."/>
            <person name="Zhang Y."/>
            <person name="Yu S."/>
            <person name="Liu X."/>
            <person name="Zhang Y."/>
            <person name="Hong G."/>
            <person name="Han B."/>
            <person name="Choisne N."/>
            <person name="Demange N."/>
            <person name="Orjeda G."/>
            <person name="Samain S."/>
            <person name="Cattolico L."/>
            <person name="Pelletier E."/>
            <person name="Couloux A."/>
            <person name="Segurens B."/>
            <person name="Wincker P."/>
            <person name="D'Hont A."/>
            <person name="Scarpelli C."/>
            <person name="Weissenbach J."/>
            <person name="Salanoubat M."/>
            <person name="Quetier F."/>
            <person name="Yu Y."/>
            <person name="Kim H.R."/>
            <person name="Rambo T."/>
            <person name="Currie J."/>
            <person name="Collura K."/>
            <person name="Luo M."/>
            <person name="Yang T."/>
            <person name="Ammiraju J.S.S."/>
            <person name="Engler F."/>
            <person name="Soderlund C."/>
            <person name="Wing R.A."/>
            <person name="Palmer L.E."/>
            <person name="de la Bastide M."/>
            <person name="Spiegel L."/>
            <person name="Nascimento L."/>
            <person name="Zutavern T."/>
            <person name="O'Shaughnessy A."/>
            <person name="Dike S."/>
            <person name="Dedhia N."/>
            <person name="Preston R."/>
            <person name="Balija V."/>
            <person name="McCombie W.R."/>
            <person name="Chow T."/>
            <person name="Chen H."/>
            <person name="Chung M."/>
            <person name="Chen C."/>
            <person name="Shaw J."/>
            <person name="Wu H."/>
            <person name="Hsiao K."/>
            <person name="Chao Y."/>
            <person name="Chu M."/>
            <person name="Cheng C."/>
            <person name="Hour A."/>
            <person name="Lee P."/>
            <person name="Lin S."/>
            <person name="Lin Y."/>
            <person name="Liou J."/>
            <person name="Liu S."/>
            <person name="Hsing Y."/>
            <person name="Raghuvanshi S."/>
            <person name="Mohanty A."/>
            <person name="Bharti A.K."/>
            <person name="Gaur A."/>
            <person name="Gupta V."/>
            <person name="Kumar D."/>
            <person name="Ravi V."/>
            <person name="Vij S."/>
            <person name="Kapur A."/>
            <person name="Khurana P."/>
            <person name="Khurana P."/>
            <person name="Khurana J.P."/>
            <person name="Tyagi A.K."/>
            <person name="Gaikwad K."/>
            <person name="Singh A."/>
            <person name="Dalal V."/>
            <person name="Srivastava S."/>
            <person name="Dixit A."/>
            <person name="Pal A.K."/>
            <person name="Ghazi I.A."/>
            <person name="Yadav M."/>
            <person name="Pandit A."/>
            <person name="Bhargava A."/>
            <person name="Sureshbabu K."/>
            <person name="Batra K."/>
            <person name="Sharma T.R."/>
            <person name="Mohapatra T."/>
            <person name="Singh N.K."/>
            <person name="Messing J."/>
            <person name="Nelson A.B."/>
            <person name="Fuks G."/>
            <person name="Kavchok S."/>
            <person name="Keizer G."/>
            <person name="Linton E."/>
            <person name="Llaca V."/>
            <person name="Song R."/>
            <person name="Tanyolac B."/>
            <person name="Young S."/>
            <person name="Ho-Il K."/>
            <person name="Hahn J.H."/>
            <person name="Sangsakoo G."/>
            <person name="Vanavichit A."/>
            <person name="de Mattos Luiz.A.T."/>
            <person name="Zimmer P.D."/>
            <person name="Malone G."/>
            <person name="Dellagostin O."/>
            <person name="de Oliveira A.C."/>
            <person name="Bevan M."/>
            <person name="Bancroft I."/>
            <person name="Minx P."/>
            <person name="Cordum H."/>
            <person name="Wilson R."/>
            <person name="Cheng Z."/>
            <person name="Jin W."/>
            <person name="Jiang J."/>
            <person name="Leong S.A."/>
            <person name="Iwama H."/>
            <person name="Gojobori T."/>
            <person name="Itoh T."/>
            <person name="Niimura Y."/>
            <person name="Fujii Y."/>
            <person name="Habara T."/>
            <person name="Sakai H."/>
            <person name="Sato Y."/>
            <person name="Wilson G."/>
            <person name="Kumar K."/>
            <person name="McCouch S."/>
            <person name="Juretic N."/>
            <person name="Hoen D."/>
            <person name="Wright S."/>
            <person name="Bruskiewich R."/>
            <person name="Bureau T."/>
            <person name="Miyao A."/>
            <person name="Hirochika H."/>
            <person name="Nishikawa T."/>
            <person name="Kadowaki K."/>
            <person name="Sugiura M."/>
            <person name="Burr B."/>
            <person name="Sasaki T."/>
        </authorList>
    </citation>
    <scope>NUCLEOTIDE SEQUENCE [LARGE SCALE GENOMIC DNA]</scope>
    <source>
        <strain evidence="3">cv. Nipponbare</strain>
    </source>
</reference>
<keyword evidence="3" id="KW-1185">Reference proteome</keyword>
<accession>A0A0P0WUP6</accession>
<evidence type="ECO:0000256" key="1">
    <source>
        <dbReference type="SAM" id="MobiDB-lite"/>
    </source>
</evidence>
<gene>
    <name evidence="2" type="ordered locus">Os06g0220850</name>
    <name evidence="2" type="ORF">OSNPB_060220850</name>
</gene>
<dbReference type="AlphaFoldDB" id="A0A0P0WUP6"/>
<reference evidence="2 3" key="3">
    <citation type="journal article" date="2013" name="Rice">
        <title>Improvement of the Oryza sativa Nipponbare reference genome using next generation sequence and optical map data.</title>
        <authorList>
            <person name="Kawahara Y."/>
            <person name="de la Bastide M."/>
            <person name="Hamilton J.P."/>
            <person name="Kanamori H."/>
            <person name="McCombie W.R."/>
            <person name="Ouyang S."/>
            <person name="Schwartz D.C."/>
            <person name="Tanaka T."/>
            <person name="Wu J."/>
            <person name="Zhou S."/>
            <person name="Childs K.L."/>
            <person name="Davidson R.M."/>
            <person name="Lin H."/>
            <person name="Quesada-Ocampo L."/>
            <person name="Vaillancourt B."/>
            <person name="Sakai H."/>
            <person name="Lee S.S."/>
            <person name="Kim J."/>
            <person name="Numa H."/>
            <person name="Itoh T."/>
            <person name="Buell C.R."/>
            <person name="Matsumoto T."/>
        </authorList>
    </citation>
    <scope>NUCLEOTIDE SEQUENCE [LARGE SCALE GENOMIC DNA]</scope>
    <source>
        <strain evidence="3">cv. Nipponbare</strain>
    </source>
</reference>
<reference evidence="2 3" key="2">
    <citation type="journal article" date="2013" name="Plant Cell Physiol.">
        <title>Rice Annotation Project Database (RAP-DB): an integrative and interactive database for rice genomics.</title>
        <authorList>
            <person name="Sakai H."/>
            <person name="Lee S.S."/>
            <person name="Tanaka T."/>
            <person name="Numa H."/>
            <person name="Kim J."/>
            <person name="Kawahara Y."/>
            <person name="Wakimoto H."/>
            <person name="Yang C.C."/>
            <person name="Iwamoto M."/>
            <person name="Abe T."/>
            <person name="Yamada Y."/>
            <person name="Muto A."/>
            <person name="Inokuchi H."/>
            <person name="Ikemura T."/>
            <person name="Matsumoto T."/>
            <person name="Sasaki T."/>
            <person name="Itoh T."/>
        </authorList>
    </citation>
    <scope>NUCLEOTIDE SEQUENCE [LARGE SCALE GENOMIC DNA]</scope>
    <source>
        <strain evidence="3">cv. Nipponbare</strain>
    </source>
</reference>
<evidence type="ECO:0000313" key="2">
    <source>
        <dbReference type="EMBL" id="BAS96829.1"/>
    </source>
</evidence>
<dbReference type="EMBL" id="AP014962">
    <property type="protein sequence ID" value="BAS96829.1"/>
    <property type="molecule type" value="Genomic_DNA"/>
</dbReference>
<dbReference type="Proteomes" id="UP000059680">
    <property type="component" value="Chromosome 6"/>
</dbReference>